<proteinExistence type="predicted"/>
<dbReference type="EMBL" id="JACVVK020000008">
    <property type="protein sequence ID" value="KAK7506086.1"/>
    <property type="molecule type" value="Genomic_DNA"/>
</dbReference>
<comment type="caution">
    <text evidence="1">The sequence shown here is derived from an EMBL/GenBank/DDBJ whole genome shotgun (WGS) entry which is preliminary data.</text>
</comment>
<evidence type="ECO:0000313" key="2">
    <source>
        <dbReference type="Proteomes" id="UP001519460"/>
    </source>
</evidence>
<keyword evidence="2" id="KW-1185">Reference proteome</keyword>
<name>A0ABD0M436_9CAEN</name>
<dbReference type="Proteomes" id="UP001519460">
    <property type="component" value="Unassembled WGS sequence"/>
</dbReference>
<reference evidence="1 2" key="1">
    <citation type="journal article" date="2023" name="Sci. Data">
        <title>Genome assembly of the Korean intertidal mud-creeper Batillaria attramentaria.</title>
        <authorList>
            <person name="Patra A.K."/>
            <person name="Ho P.T."/>
            <person name="Jun S."/>
            <person name="Lee S.J."/>
            <person name="Kim Y."/>
            <person name="Won Y.J."/>
        </authorList>
    </citation>
    <scope>NUCLEOTIDE SEQUENCE [LARGE SCALE GENOMIC DNA]</scope>
    <source>
        <strain evidence="1">Wonlab-2016</strain>
    </source>
</reference>
<protein>
    <submittedName>
        <fullName evidence="1">Uncharacterized protein</fullName>
    </submittedName>
</protein>
<evidence type="ECO:0000313" key="1">
    <source>
        <dbReference type="EMBL" id="KAK7506086.1"/>
    </source>
</evidence>
<organism evidence="1 2">
    <name type="scientific">Batillaria attramentaria</name>
    <dbReference type="NCBI Taxonomy" id="370345"/>
    <lineage>
        <taxon>Eukaryota</taxon>
        <taxon>Metazoa</taxon>
        <taxon>Spiralia</taxon>
        <taxon>Lophotrochozoa</taxon>
        <taxon>Mollusca</taxon>
        <taxon>Gastropoda</taxon>
        <taxon>Caenogastropoda</taxon>
        <taxon>Sorbeoconcha</taxon>
        <taxon>Cerithioidea</taxon>
        <taxon>Batillariidae</taxon>
        <taxon>Batillaria</taxon>
    </lineage>
</organism>
<sequence length="77" mass="8758">MGSVLCVMKTLQLQQDHAGRLVLTKHDGWVPENDLMDVQAVSVSYWMNAWLELLVGNVNVVLKQNREVSPTVPDKRR</sequence>
<gene>
    <name evidence="1" type="ORF">BaRGS_00002808</name>
</gene>
<dbReference type="AlphaFoldDB" id="A0ABD0M436"/>
<accession>A0ABD0M436</accession>